<reference evidence="2" key="1">
    <citation type="journal article" date="2010" name="Nat. Biotechnol.">
        <title>Draft genome sequence of the oilseed species Ricinus communis.</title>
        <authorList>
            <person name="Chan A.P."/>
            <person name="Crabtree J."/>
            <person name="Zhao Q."/>
            <person name="Lorenzi H."/>
            <person name="Orvis J."/>
            <person name="Puiu D."/>
            <person name="Melake-Berhan A."/>
            <person name="Jones K.M."/>
            <person name="Redman J."/>
            <person name="Chen G."/>
            <person name="Cahoon E.B."/>
            <person name="Gedil M."/>
            <person name="Stanke M."/>
            <person name="Haas B.J."/>
            <person name="Wortman J.R."/>
            <person name="Fraser-Liggett C.M."/>
            <person name="Ravel J."/>
            <person name="Rabinowicz P.D."/>
        </authorList>
    </citation>
    <scope>NUCLEOTIDE SEQUENCE [LARGE SCALE GENOMIC DNA]</scope>
    <source>
        <strain evidence="2">cv. Hale</strain>
    </source>
</reference>
<dbReference type="InParanoid" id="B9SD85"/>
<protein>
    <submittedName>
        <fullName evidence="1">Uncharacterized protein</fullName>
    </submittedName>
</protein>
<proteinExistence type="predicted"/>
<sequence>MGHASLRLIQRSGIGILNSIPWCIRGNTHKLAPGKGKRLCKWRAKCHRLDRVREEVQKSWMAYCSSK</sequence>
<name>B9SD85_RICCO</name>
<dbReference type="Proteomes" id="UP000008311">
    <property type="component" value="Unassembled WGS sequence"/>
</dbReference>
<dbReference type="AlphaFoldDB" id="B9SD85"/>
<organism evidence="1 2">
    <name type="scientific">Ricinus communis</name>
    <name type="common">Castor bean</name>
    <dbReference type="NCBI Taxonomy" id="3988"/>
    <lineage>
        <taxon>Eukaryota</taxon>
        <taxon>Viridiplantae</taxon>
        <taxon>Streptophyta</taxon>
        <taxon>Embryophyta</taxon>
        <taxon>Tracheophyta</taxon>
        <taxon>Spermatophyta</taxon>
        <taxon>Magnoliopsida</taxon>
        <taxon>eudicotyledons</taxon>
        <taxon>Gunneridae</taxon>
        <taxon>Pentapetalae</taxon>
        <taxon>rosids</taxon>
        <taxon>fabids</taxon>
        <taxon>Malpighiales</taxon>
        <taxon>Euphorbiaceae</taxon>
        <taxon>Acalyphoideae</taxon>
        <taxon>Acalypheae</taxon>
        <taxon>Ricinus</taxon>
    </lineage>
</organism>
<evidence type="ECO:0000313" key="1">
    <source>
        <dbReference type="EMBL" id="EEF38441.1"/>
    </source>
</evidence>
<gene>
    <name evidence="1" type="ORF">RCOM_1164670</name>
</gene>
<dbReference type="EMBL" id="EQ973926">
    <property type="protein sequence ID" value="EEF38441.1"/>
    <property type="molecule type" value="Genomic_DNA"/>
</dbReference>
<evidence type="ECO:0000313" key="2">
    <source>
        <dbReference type="Proteomes" id="UP000008311"/>
    </source>
</evidence>
<keyword evidence="2" id="KW-1185">Reference proteome</keyword>
<accession>B9SD85</accession>